<feature type="non-terminal residue" evidence="2">
    <location>
        <position position="77"/>
    </location>
</feature>
<dbReference type="PANTHER" id="PTHR34847">
    <property type="entry name" value="NODULATION PROTEIN U"/>
    <property type="match status" value="1"/>
</dbReference>
<organism evidence="2">
    <name type="scientific">marine metagenome</name>
    <dbReference type="NCBI Taxonomy" id="408172"/>
    <lineage>
        <taxon>unclassified sequences</taxon>
        <taxon>metagenomes</taxon>
        <taxon>ecological metagenomes</taxon>
    </lineage>
</organism>
<evidence type="ECO:0000259" key="1">
    <source>
        <dbReference type="Pfam" id="PF16861"/>
    </source>
</evidence>
<dbReference type="Gene3D" id="3.90.870.20">
    <property type="entry name" value="Carbamoyltransferase, C-terminal domain"/>
    <property type="match status" value="1"/>
</dbReference>
<feature type="domain" description="Carbamoyltransferase C-terminal" evidence="1">
    <location>
        <begin position="6"/>
        <end position="76"/>
    </location>
</feature>
<evidence type="ECO:0000313" key="2">
    <source>
        <dbReference type="EMBL" id="SVB46299.1"/>
    </source>
</evidence>
<reference evidence="2" key="1">
    <citation type="submission" date="2018-05" db="EMBL/GenBank/DDBJ databases">
        <authorList>
            <person name="Lanie J.A."/>
            <person name="Ng W.-L."/>
            <person name="Kazmierczak K.M."/>
            <person name="Andrzejewski T.M."/>
            <person name="Davidsen T.M."/>
            <person name="Wayne K.J."/>
            <person name="Tettelin H."/>
            <person name="Glass J.I."/>
            <person name="Rusch D."/>
            <person name="Podicherti R."/>
            <person name="Tsui H.-C.T."/>
            <person name="Winkler M.E."/>
        </authorList>
    </citation>
    <scope>NUCLEOTIDE SEQUENCE</scope>
</reference>
<dbReference type="InterPro" id="IPR031730">
    <property type="entry name" value="Carbam_trans_C"/>
</dbReference>
<sequence length="77" mass="8722">MGRLKSSPFMSYAIPVKADKQKEIPAVIHVDGTCRLQTVNEKQNSIYYNLIKEFYKQTGVPLILNTSFNLAGQPMVF</sequence>
<feature type="non-terminal residue" evidence="2">
    <location>
        <position position="1"/>
    </location>
</feature>
<dbReference type="PANTHER" id="PTHR34847:SF1">
    <property type="entry name" value="NODULATION PROTEIN U"/>
    <property type="match status" value="1"/>
</dbReference>
<dbReference type="EMBL" id="UINC01042958">
    <property type="protein sequence ID" value="SVB46299.1"/>
    <property type="molecule type" value="Genomic_DNA"/>
</dbReference>
<gene>
    <name evidence="2" type="ORF">METZ01_LOCUS199153</name>
</gene>
<name>A0A382E7D0_9ZZZZ</name>
<accession>A0A382E7D0</accession>
<protein>
    <recommendedName>
        <fullName evidence="1">Carbamoyltransferase C-terminal domain-containing protein</fullName>
    </recommendedName>
</protein>
<dbReference type="InterPro" id="IPR051338">
    <property type="entry name" value="NodU/CmcH_Carbamoyltrnsfr"/>
</dbReference>
<dbReference type="AlphaFoldDB" id="A0A382E7D0"/>
<dbReference type="InterPro" id="IPR038152">
    <property type="entry name" value="Carbam_trans_C_sf"/>
</dbReference>
<dbReference type="Pfam" id="PF16861">
    <property type="entry name" value="Carbam_trans_C"/>
    <property type="match status" value="1"/>
</dbReference>
<proteinExistence type="predicted"/>